<name>A0A0F9KZP0_9ZZZZ</name>
<sequence>AVAAVYGITQGGTNITKTIKKRKINGNA</sequence>
<evidence type="ECO:0000313" key="1">
    <source>
        <dbReference type="EMBL" id="KKM21050.1"/>
    </source>
</evidence>
<dbReference type="AlphaFoldDB" id="A0A0F9KZP0"/>
<proteinExistence type="predicted"/>
<accession>A0A0F9KZP0</accession>
<organism evidence="1">
    <name type="scientific">marine sediment metagenome</name>
    <dbReference type="NCBI Taxonomy" id="412755"/>
    <lineage>
        <taxon>unclassified sequences</taxon>
        <taxon>metagenomes</taxon>
        <taxon>ecological metagenomes</taxon>
    </lineage>
</organism>
<gene>
    <name evidence="1" type="ORF">LCGC14_1639280</name>
</gene>
<comment type="caution">
    <text evidence="1">The sequence shown here is derived from an EMBL/GenBank/DDBJ whole genome shotgun (WGS) entry which is preliminary data.</text>
</comment>
<dbReference type="EMBL" id="LAZR01013638">
    <property type="protein sequence ID" value="KKM21050.1"/>
    <property type="molecule type" value="Genomic_DNA"/>
</dbReference>
<feature type="non-terminal residue" evidence="1">
    <location>
        <position position="1"/>
    </location>
</feature>
<protein>
    <submittedName>
        <fullName evidence="1">Uncharacterized protein</fullName>
    </submittedName>
</protein>
<reference evidence="1" key="1">
    <citation type="journal article" date="2015" name="Nature">
        <title>Complex archaea that bridge the gap between prokaryotes and eukaryotes.</title>
        <authorList>
            <person name="Spang A."/>
            <person name="Saw J.H."/>
            <person name="Jorgensen S.L."/>
            <person name="Zaremba-Niedzwiedzka K."/>
            <person name="Martijn J."/>
            <person name="Lind A.E."/>
            <person name="van Eijk R."/>
            <person name="Schleper C."/>
            <person name="Guy L."/>
            <person name="Ettema T.J."/>
        </authorList>
    </citation>
    <scope>NUCLEOTIDE SEQUENCE</scope>
</reference>